<dbReference type="InterPro" id="IPR036860">
    <property type="entry name" value="SH2_dom_sf"/>
</dbReference>
<dbReference type="PANTHER" id="PTHR46075">
    <property type="entry name" value="CHIMERIN FAMILY MEMBER"/>
    <property type="match status" value="1"/>
</dbReference>
<feature type="domain" description="SH2" evidence="3">
    <location>
        <begin position="30"/>
        <end position="82"/>
    </location>
</feature>
<evidence type="ECO:0000259" key="3">
    <source>
        <dbReference type="PROSITE" id="PS50001"/>
    </source>
</evidence>
<keyword evidence="4" id="KW-1185">Reference proteome</keyword>
<evidence type="ECO:0000313" key="5">
    <source>
        <dbReference type="WBParaSite" id="ACAC_0001233301-mRNA-1"/>
    </source>
</evidence>
<dbReference type="InterPro" id="IPR000980">
    <property type="entry name" value="SH2"/>
</dbReference>
<dbReference type="AlphaFoldDB" id="A0A0K0DL82"/>
<evidence type="ECO:0000256" key="1">
    <source>
        <dbReference type="ARBA" id="ARBA00022468"/>
    </source>
</evidence>
<dbReference type="Proteomes" id="UP000035642">
    <property type="component" value="Unassembled WGS sequence"/>
</dbReference>
<sequence>LYLLQERAPKPMAVPCDRIIENRPPQYGDEFHGLINRIEADRMLVEAGEGAFLVRESLRSQDAFTLCMFFDGHCRPEARYVKRMFAVDLTTLCLAHSTPIPPVVTKCIQEVSLYINEQFSPASVSLRCIQIHCYRFFCSHGNVMCPSHQNSSLIYCPIS</sequence>
<dbReference type="GO" id="GO:0005096">
    <property type="term" value="F:GTPase activator activity"/>
    <property type="evidence" value="ECO:0007669"/>
    <property type="project" value="UniProtKB-KW"/>
</dbReference>
<evidence type="ECO:0000256" key="2">
    <source>
        <dbReference type="PROSITE-ProRule" id="PRU00191"/>
    </source>
</evidence>
<reference evidence="4" key="1">
    <citation type="submission" date="2012-09" db="EMBL/GenBank/DDBJ databases">
        <authorList>
            <person name="Martin A.A."/>
        </authorList>
    </citation>
    <scope>NUCLEOTIDE SEQUENCE</scope>
</reference>
<reference evidence="5" key="2">
    <citation type="submission" date="2017-02" db="UniProtKB">
        <authorList>
            <consortium name="WormBaseParasite"/>
        </authorList>
    </citation>
    <scope>IDENTIFICATION</scope>
</reference>
<proteinExistence type="predicted"/>
<dbReference type="WBParaSite" id="ACAC_0001233301-mRNA-1">
    <property type="protein sequence ID" value="ACAC_0001233301-mRNA-1"/>
    <property type="gene ID" value="ACAC_0001233301"/>
</dbReference>
<keyword evidence="1" id="KW-0343">GTPase activation</keyword>
<dbReference type="PROSITE" id="PS50001">
    <property type="entry name" value="SH2"/>
    <property type="match status" value="1"/>
</dbReference>
<dbReference type="Gene3D" id="3.30.505.10">
    <property type="entry name" value="SH2 domain"/>
    <property type="match status" value="1"/>
</dbReference>
<dbReference type="Pfam" id="PF00017">
    <property type="entry name" value="SH2"/>
    <property type="match status" value="1"/>
</dbReference>
<protein>
    <submittedName>
        <fullName evidence="5">SH2 domain-containing protein</fullName>
    </submittedName>
</protein>
<evidence type="ECO:0000313" key="4">
    <source>
        <dbReference type="Proteomes" id="UP000035642"/>
    </source>
</evidence>
<accession>A0A0K0DL82</accession>
<dbReference type="STRING" id="6313.A0A0K0DL82"/>
<organism evidence="4 5">
    <name type="scientific">Angiostrongylus cantonensis</name>
    <name type="common">Rat lungworm</name>
    <dbReference type="NCBI Taxonomy" id="6313"/>
    <lineage>
        <taxon>Eukaryota</taxon>
        <taxon>Metazoa</taxon>
        <taxon>Ecdysozoa</taxon>
        <taxon>Nematoda</taxon>
        <taxon>Chromadorea</taxon>
        <taxon>Rhabditida</taxon>
        <taxon>Rhabditina</taxon>
        <taxon>Rhabditomorpha</taxon>
        <taxon>Strongyloidea</taxon>
        <taxon>Metastrongylidae</taxon>
        <taxon>Angiostrongylus</taxon>
    </lineage>
</organism>
<dbReference type="PANTHER" id="PTHR46075:SF2">
    <property type="entry name" value="RHO GTPASE ACTIVATING PROTEIN AT 5A, ISOFORM A"/>
    <property type="match status" value="1"/>
</dbReference>
<name>A0A0K0DL82_ANGCA</name>
<keyword evidence="2" id="KW-0727">SH2 domain</keyword>
<dbReference type="InterPro" id="IPR051854">
    <property type="entry name" value="Rho-type_GAP"/>
</dbReference>
<dbReference type="SUPFAM" id="SSF55550">
    <property type="entry name" value="SH2 domain"/>
    <property type="match status" value="1"/>
</dbReference>